<keyword evidence="4 8" id="KW-0028">Amino-acid biosynthesis</keyword>
<reference evidence="10 11" key="1">
    <citation type="submission" date="2020-08" db="EMBL/GenBank/DDBJ databases">
        <title>Genome public.</title>
        <authorList>
            <person name="Liu C."/>
            <person name="Sun Q."/>
        </authorList>
    </citation>
    <scope>NUCLEOTIDE SEQUENCE [LARGE SCALE GENOMIC DNA]</scope>
    <source>
        <strain evidence="10 11">BX0805</strain>
    </source>
</reference>
<evidence type="ECO:0000256" key="7">
    <source>
        <dbReference type="ARBA" id="ARBA00049158"/>
    </source>
</evidence>
<evidence type="ECO:0000256" key="8">
    <source>
        <dbReference type="RuleBase" id="RU366003"/>
    </source>
</evidence>
<dbReference type="NCBIfam" id="TIGR01856">
    <property type="entry name" value="hisJ_fam"/>
    <property type="match status" value="1"/>
</dbReference>
<dbReference type="Pfam" id="PF02811">
    <property type="entry name" value="PHP"/>
    <property type="match status" value="1"/>
</dbReference>
<dbReference type="InterPro" id="IPR010140">
    <property type="entry name" value="Histidinol_P_phosphatase_HisJ"/>
</dbReference>
<dbReference type="InterPro" id="IPR004013">
    <property type="entry name" value="PHP_dom"/>
</dbReference>
<evidence type="ECO:0000256" key="2">
    <source>
        <dbReference type="ARBA" id="ARBA00009152"/>
    </source>
</evidence>
<sequence length="267" mass="30805">MLWDTHMHCAFSGDSDADPELMIQSAIEKQLDGICFTDHLDYDYPEEPELFLLDFPAYQERIFSLKEKYKKKISVLWGIELGLQPHLAKRLSDVTDGYPFDFVIGSSHVVHGKDPYYFSFFDGKTEQEAYTEYFVSILENLDAFTDFDVYGHIDYVVRYGPNRNADYTYAKYADVLDEILKKLIFLGRGIEINTGGFKYGLGHPNPSEEILSRYHELGGEILTIGADAHQPEHVAYDFKTVPDLLKACGFSYYTVFQNRKPEFYKLP</sequence>
<evidence type="ECO:0000313" key="10">
    <source>
        <dbReference type="EMBL" id="MBC5752618.1"/>
    </source>
</evidence>
<evidence type="ECO:0000259" key="9">
    <source>
        <dbReference type="Pfam" id="PF02811"/>
    </source>
</evidence>
<evidence type="ECO:0000256" key="5">
    <source>
        <dbReference type="ARBA" id="ARBA00022801"/>
    </source>
</evidence>
<protein>
    <recommendedName>
        <fullName evidence="3 8">Histidinol-phosphatase</fullName>
        <shortName evidence="8">HolPase</shortName>
        <ecNumber evidence="3 8">3.1.3.15</ecNumber>
    </recommendedName>
</protein>
<accession>A0ABR7I6Q2</accession>
<dbReference type="InterPro" id="IPR016195">
    <property type="entry name" value="Pol/histidinol_Pase-like"/>
</dbReference>
<dbReference type="SUPFAM" id="SSF89550">
    <property type="entry name" value="PHP domain-like"/>
    <property type="match status" value="1"/>
</dbReference>
<dbReference type="PANTHER" id="PTHR21039:SF0">
    <property type="entry name" value="HISTIDINOL-PHOSPHATASE"/>
    <property type="match status" value="1"/>
</dbReference>
<dbReference type="EMBL" id="JACOQH010000001">
    <property type="protein sequence ID" value="MBC5752618.1"/>
    <property type="molecule type" value="Genomic_DNA"/>
</dbReference>
<comment type="caution">
    <text evidence="10">The sequence shown here is derived from an EMBL/GenBank/DDBJ whole genome shotgun (WGS) entry which is preliminary data.</text>
</comment>
<dbReference type="EC" id="3.1.3.15" evidence="3 8"/>
<dbReference type="RefSeq" id="WP_186981384.1">
    <property type="nucleotide sequence ID" value="NZ_JACOQH010000001.1"/>
</dbReference>
<evidence type="ECO:0000256" key="1">
    <source>
        <dbReference type="ARBA" id="ARBA00004970"/>
    </source>
</evidence>
<evidence type="ECO:0000313" key="11">
    <source>
        <dbReference type="Proteomes" id="UP000621540"/>
    </source>
</evidence>
<keyword evidence="11" id="KW-1185">Reference proteome</keyword>
<comment type="pathway">
    <text evidence="1 8">Amino-acid biosynthesis; L-histidine biosynthesis; L-histidine from 5-phospho-alpha-D-ribose 1-diphosphate: step 8/9.</text>
</comment>
<gene>
    <name evidence="10" type="ORF">H8Z76_01020</name>
</gene>
<proteinExistence type="inferred from homology"/>
<evidence type="ECO:0000256" key="6">
    <source>
        <dbReference type="ARBA" id="ARBA00023102"/>
    </source>
</evidence>
<name>A0ABR7I6Q2_9FIRM</name>
<dbReference type="PANTHER" id="PTHR21039">
    <property type="entry name" value="HISTIDINOL PHOSPHATASE-RELATED"/>
    <property type="match status" value="1"/>
</dbReference>
<organism evidence="10 11">
    <name type="scientific">Roseburia yibonii</name>
    <dbReference type="NCBI Taxonomy" id="2763063"/>
    <lineage>
        <taxon>Bacteria</taxon>
        <taxon>Bacillati</taxon>
        <taxon>Bacillota</taxon>
        <taxon>Clostridia</taxon>
        <taxon>Lachnospirales</taxon>
        <taxon>Lachnospiraceae</taxon>
        <taxon>Roseburia</taxon>
    </lineage>
</organism>
<dbReference type="Proteomes" id="UP000621540">
    <property type="component" value="Unassembled WGS sequence"/>
</dbReference>
<feature type="domain" description="PHP" evidence="9">
    <location>
        <begin position="4"/>
        <end position="194"/>
    </location>
</feature>
<evidence type="ECO:0000256" key="3">
    <source>
        <dbReference type="ARBA" id="ARBA00013085"/>
    </source>
</evidence>
<keyword evidence="5 8" id="KW-0378">Hydrolase</keyword>
<comment type="catalytic activity">
    <reaction evidence="7 8">
        <text>L-histidinol phosphate + H2O = L-histidinol + phosphate</text>
        <dbReference type="Rhea" id="RHEA:14465"/>
        <dbReference type="ChEBI" id="CHEBI:15377"/>
        <dbReference type="ChEBI" id="CHEBI:43474"/>
        <dbReference type="ChEBI" id="CHEBI:57699"/>
        <dbReference type="ChEBI" id="CHEBI:57980"/>
        <dbReference type="EC" id="3.1.3.15"/>
    </reaction>
</comment>
<dbReference type="Gene3D" id="3.20.20.140">
    <property type="entry name" value="Metal-dependent hydrolases"/>
    <property type="match status" value="1"/>
</dbReference>
<keyword evidence="6 8" id="KW-0368">Histidine biosynthesis</keyword>
<evidence type="ECO:0000256" key="4">
    <source>
        <dbReference type="ARBA" id="ARBA00022605"/>
    </source>
</evidence>
<comment type="similarity">
    <text evidence="2 8">Belongs to the PHP hydrolase family. HisK subfamily.</text>
</comment>